<keyword evidence="1" id="KW-0805">Transcription regulation</keyword>
<dbReference type="PROSITE" id="PS51063">
    <property type="entry name" value="HTH_CRP_2"/>
    <property type="match status" value="1"/>
</dbReference>
<feature type="compositionally biased region" description="Low complexity" evidence="4">
    <location>
        <begin position="246"/>
        <end position="259"/>
    </location>
</feature>
<keyword evidence="2" id="KW-0238">DNA-binding</keyword>
<sequence length="270" mass="28628">MSAPYVPTHWPARSLLGMLPEPARQELLGLGTEVRFDAGDVLLSEGAHDRHVLLLLSGFAKVTATLENGQVSLLAVRVGGETVGEMAAVDGVDGVDGDDGVPRSATVTACGPMAARVLQPAALRELLMRRPEVGMALTRIVSDRLRWANRRRMEFRGYPVKVRLARLLVEFAAAYGQPEHGGGVVMGCGLTQPELAALTGAAETTVHKGLRELREEGLLETGYRSTTIRDLARLRRVAELPGGGISRAAAAAPGTAPRSRPSPPCTPPPP</sequence>
<dbReference type="Gene3D" id="2.60.120.10">
    <property type="entry name" value="Jelly Rolls"/>
    <property type="match status" value="1"/>
</dbReference>
<evidence type="ECO:0000256" key="3">
    <source>
        <dbReference type="ARBA" id="ARBA00023163"/>
    </source>
</evidence>
<accession>A0ABN0YP59</accession>
<dbReference type="SMART" id="SM00100">
    <property type="entry name" value="cNMP"/>
    <property type="match status" value="1"/>
</dbReference>
<dbReference type="InterPro" id="IPR012318">
    <property type="entry name" value="HTH_CRP"/>
</dbReference>
<dbReference type="InterPro" id="IPR036390">
    <property type="entry name" value="WH_DNA-bd_sf"/>
</dbReference>
<keyword evidence="8" id="KW-1185">Reference proteome</keyword>
<dbReference type="InterPro" id="IPR018490">
    <property type="entry name" value="cNMP-bd_dom_sf"/>
</dbReference>
<dbReference type="PROSITE" id="PS50042">
    <property type="entry name" value="CNMP_BINDING_3"/>
    <property type="match status" value="1"/>
</dbReference>
<dbReference type="CDD" id="cd00038">
    <property type="entry name" value="CAP_ED"/>
    <property type="match status" value="1"/>
</dbReference>
<dbReference type="InterPro" id="IPR014710">
    <property type="entry name" value="RmlC-like_jellyroll"/>
</dbReference>
<feature type="region of interest" description="Disordered" evidence="4">
    <location>
        <begin position="245"/>
        <end position="270"/>
    </location>
</feature>
<dbReference type="InterPro" id="IPR050397">
    <property type="entry name" value="Env_Response_Regulators"/>
</dbReference>
<feature type="domain" description="Cyclic nucleotide-binding" evidence="5">
    <location>
        <begin position="15"/>
        <end position="133"/>
    </location>
</feature>
<evidence type="ECO:0000259" key="5">
    <source>
        <dbReference type="PROSITE" id="PS50042"/>
    </source>
</evidence>
<name>A0ABN0YP59_9ACTN</name>
<dbReference type="SUPFAM" id="SSF51206">
    <property type="entry name" value="cAMP-binding domain-like"/>
    <property type="match status" value="1"/>
</dbReference>
<dbReference type="PANTHER" id="PTHR24567">
    <property type="entry name" value="CRP FAMILY TRANSCRIPTIONAL REGULATORY PROTEIN"/>
    <property type="match status" value="1"/>
</dbReference>
<evidence type="ECO:0000256" key="1">
    <source>
        <dbReference type="ARBA" id="ARBA00023015"/>
    </source>
</evidence>
<feature type="domain" description="HTH crp-type" evidence="6">
    <location>
        <begin position="158"/>
        <end position="232"/>
    </location>
</feature>
<dbReference type="RefSeq" id="WP_344023128.1">
    <property type="nucleotide sequence ID" value="NZ_BAAABX010000025.1"/>
</dbReference>
<dbReference type="Pfam" id="PF13545">
    <property type="entry name" value="HTH_Crp_2"/>
    <property type="match status" value="1"/>
</dbReference>
<protein>
    <submittedName>
        <fullName evidence="7">Crp/Fnr family transcriptional regulator</fullName>
    </submittedName>
</protein>
<dbReference type="Pfam" id="PF00027">
    <property type="entry name" value="cNMP_binding"/>
    <property type="match status" value="1"/>
</dbReference>
<dbReference type="PANTHER" id="PTHR24567:SF74">
    <property type="entry name" value="HTH-TYPE TRANSCRIPTIONAL REGULATOR ARCR"/>
    <property type="match status" value="1"/>
</dbReference>
<dbReference type="SUPFAM" id="SSF46785">
    <property type="entry name" value="Winged helix' DNA-binding domain"/>
    <property type="match status" value="1"/>
</dbReference>
<evidence type="ECO:0000256" key="4">
    <source>
        <dbReference type="SAM" id="MobiDB-lite"/>
    </source>
</evidence>
<gene>
    <name evidence="7" type="ORF">GCM10010357_24540</name>
</gene>
<evidence type="ECO:0000259" key="6">
    <source>
        <dbReference type="PROSITE" id="PS51063"/>
    </source>
</evidence>
<dbReference type="InterPro" id="IPR036388">
    <property type="entry name" value="WH-like_DNA-bd_sf"/>
</dbReference>
<reference evidence="7 8" key="1">
    <citation type="journal article" date="2019" name="Int. J. Syst. Evol. Microbiol.">
        <title>The Global Catalogue of Microorganisms (GCM) 10K type strain sequencing project: providing services to taxonomists for standard genome sequencing and annotation.</title>
        <authorList>
            <consortium name="The Broad Institute Genomics Platform"/>
            <consortium name="The Broad Institute Genome Sequencing Center for Infectious Disease"/>
            <person name="Wu L."/>
            <person name="Ma J."/>
        </authorList>
    </citation>
    <scope>NUCLEOTIDE SEQUENCE [LARGE SCALE GENOMIC DNA]</scope>
    <source>
        <strain evidence="7 8">JCM 4788</strain>
    </source>
</reference>
<evidence type="ECO:0000256" key="2">
    <source>
        <dbReference type="ARBA" id="ARBA00023125"/>
    </source>
</evidence>
<organism evidence="7 8">
    <name type="scientific">Streptomyces luteireticuli</name>
    <dbReference type="NCBI Taxonomy" id="173858"/>
    <lineage>
        <taxon>Bacteria</taxon>
        <taxon>Bacillati</taxon>
        <taxon>Actinomycetota</taxon>
        <taxon>Actinomycetes</taxon>
        <taxon>Kitasatosporales</taxon>
        <taxon>Streptomycetaceae</taxon>
        <taxon>Streptomyces</taxon>
    </lineage>
</organism>
<keyword evidence="3" id="KW-0804">Transcription</keyword>
<dbReference type="Gene3D" id="1.10.10.10">
    <property type="entry name" value="Winged helix-like DNA-binding domain superfamily/Winged helix DNA-binding domain"/>
    <property type="match status" value="1"/>
</dbReference>
<evidence type="ECO:0000313" key="7">
    <source>
        <dbReference type="EMBL" id="GAA0402609.1"/>
    </source>
</evidence>
<comment type="caution">
    <text evidence="7">The sequence shown here is derived from an EMBL/GenBank/DDBJ whole genome shotgun (WGS) entry which is preliminary data.</text>
</comment>
<proteinExistence type="predicted"/>
<dbReference type="Proteomes" id="UP001500879">
    <property type="component" value="Unassembled WGS sequence"/>
</dbReference>
<dbReference type="EMBL" id="BAAABX010000025">
    <property type="protein sequence ID" value="GAA0402609.1"/>
    <property type="molecule type" value="Genomic_DNA"/>
</dbReference>
<evidence type="ECO:0000313" key="8">
    <source>
        <dbReference type="Proteomes" id="UP001500879"/>
    </source>
</evidence>
<feature type="compositionally biased region" description="Pro residues" evidence="4">
    <location>
        <begin position="260"/>
        <end position="270"/>
    </location>
</feature>
<dbReference type="InterPro" id="IPR000595">
    <property type="entry name" value="cNMP-bd_dom"/>
</dbReference>